<dbReference type="Gene3D" id="3.30.300.30">
    <property type="match status" value="1"/>
</dbReference>
<name>A0A2X1ULQ5_9BURK</name>
<dbReference type="InterPro" id="IPR045851">
    <property type="entry name" value="AMP-bd_C_sf"/>
</dbReference>
<keyword evidence="1" id="KW-0436">Ligase</keyword>
<evidence type="ECO:0000313" key="2">
    <source>
        <dbReference type="Proteomes" id="UP000250242"/>
    </source>
</evidence>
<dbReference type="SUPFAM" id="SSF56801">
    <property type="entry name" value="Acetyl-CoA synthetase-like"/>
    <property type="match status" value="1"/>
</dbReference>
<proteinExistence type="predicted"/>
<accession>A0A2X1ULQ5</accession>
<dbReference type="AlphaFoldDB" id="A0A2X1ULQ5"/>
<evidence type="ECO:0000313" key="1">
    <source>
        <dbReference type="EMBL" id="SPY08106.1"/>
    </source>
</evidence>
<dbReference type="GO" id="GO:0016874">
    <property type="term" value="F:ligase activity"/>
    <property type="evidence" value="ECO:0007669"/>
    <property type="project" value="UniProtKB-KW"/>
</dbReference>
<dbReference type="EMBL" id="UATH01000001">
    <property type="protein sequence ID" value="SPY08106.1"/>
    <property type="molecule type" value="Genomic_DNA"/>
</dbReference>
<protein>
    <submittedName>
        <fullName evidence="1">Triostin synthetase I</fullName>
        <ecNumber evidence="1">6.3.2.-</ecNumber>
    </submittedName>
</protein>
<sequence length="78" mass="8953">MKNIGLKEVTQNYLQAHAFITTNNKNLDITDIRRFLLDKGLSDYKLPDSMTIVENIPLTPIGKPDKKLLRKNFNPRGI</sequence>
<reference evidence="1 2" key="1">
    <citation type="submission" date="2018-06" db="EMBL/GenBank/DDBJ databases">
        <authorList>
            <consortium name="Pathogen Informatics"/>
            <person name="Doyle S."/>
        </authorList>
    </citation>
    <scope>NUCLEOTIDE SEQUENCE [LARGE SCALE GENOMIC DNA]</scope>
    <source>
        <strain evidence="1 2">NCTC11009</strain>
    </source>
</reference>
<dbReference type="EC" id="6.3.2.-" evidence="1"/>
<dbReference type="Proteomes" id="UP000250242">
    <property type="component" value="Unassembled WGS sequence"/>
</dbReference>
<dbReference type="RefSeq" id="WP_113062552.1">
    <property type="nucleotide sequence ID" value="NZ_UATH01000001.1"/>
</dbReference>
<organism evidence="1 2">
    <name type="scientific">Oligella urethralis</name>
    <dbReference type="NCBI Taxonomy" id="90245"/>
    <lineage>
        <taxon>Bacteria</taxon>
        <taxon>Pseudomonadati</taxon>
        <taxon>Pseudomonadota</taxon>
        <taxon>Betaproteobacteria</taxon>
        <taxon>Burkholderiales</taxon>
        <taxon>Alcaligenaceae</taxon>
        <taxon>Oligella</taxon>
    </lineage>
</organism>
<gene>
    <name evidence="1" type="primary">trsA</name>
    <name evidence="1" type="ORF">NCTC11009_01323</name>
</gene>